<reference evidence="10" key="2">
    <citation type="submission" date="2021-01" db="EMBL/GenBank/DDBJ databases">
        <authorList>
            <person name="Schikora-Tamarit M.A."/>
        </authorList>
    </citation>
    <scope>NUCLEOTIDE SEQUENCE</scope>
    <source>
        <strain evidence="10">CBS2887</strain>
    </source>
</reference>
<dbReference type="InterPro" id="IPR036259">
    <property type="entry name" value="MFS_trans_sf"/>
</dbReference>
<evidence type="ECO:0000313" key="10">
    <source>
        <dbReference type="EMBL" id="KAH3688201.1"/>
    </source>
</evidence>
<dbReference type="Gene3D" id="1.20.1720.10">
    <property type="entry name" value="Multidrug resistance protein D"/>
    <property type="match status" value="1"/>
</dbReference>
<dbReference type="Pfam" id="PF07690">
    <property type="entry name" value="MFS_1"/>
    <property type="match status" value="1"/>
</dbReference>
<evidence type="ECO:0000256" key="8">
    <source>
        <dbReference type="SAM" id="Phobius"/>
    </source>
</evidence>
<evidence type="ECO:0000259" key="9">
    <source>
        <dbReference type="PROSITE" id="PS50850"/>
    </source>
</evidence>
<feature type="transmembrane region" description="Helical" evidence="8">
    <location>
        <begin position="184"/>
        <end position="205"/>
    </location>
</feature>
<dbReference type="GO" id="GO:0012505">
    <property type="term" value="C:endomembrane system"/>
    <property type="evidence" value="ECO:0007669"/>
    <property type="project" value="UniProtKB-SubCell"/>
</dbReference>
<gene>
    <name evidence="10" type="ORF">WICPIJ_000843</name>
</gene>
<evidence type="ECO:0000256" key="5">
    <source>
        <dbReference type="ARBA" id="ARBA00022989"/>
    </source>
</evidence>
<keyword evidence="6 8" id="KW-0472">Membrane</keyword>
<comment type="similarity">
    <text evidence="2">Belongs to the major facilitator superfamily.</text>
</comment>
<dbReference type="OrthoDB" id="3437016at2759"/>
<feature type="domain" description="Major facilitator superfamily (MFS) profile" evidence="9">
    <location>
        <begin position="91"/>
        <end position="592"/>
    </location>
</feature>
<accession>A0A9P8TR81</accession>
<feature type="transmembrane region" description="Helical" evidence="8">
    <location>
        <begin position="242"/>
        <end position="261"/>
    </location>
</feature>
<dbReference type="PROSITE" id="PS50850">
    <property type="entry name" value="MFS"/>
    <property type="match status" value="1"/>
</dbReference>
<feature type="transmembrane region" description="Helical" evidence="8">
    <location>
        <begin position="425"/>
        <end position="442"/>
    </location>
</feature>
<evidence type="ECO:0000256" key="3">
    <source>
        <dbReference type="ARBA" id="ARBA00022448"/>
    </source>
</evidence>
<feature type="region of interest" description="Disordered" evidence="7">
    <location>
        <begin position="1"/>
        <end position="27"/>
    </location>
</feature>
<evidence type="ECO:0000313" key="11">
    <source>
        <dbReference type="Proteomes" id="UP000774326"/>
    </source>
</evidence>
<dbReference type="Gene3D" id="1.20.1250.20">
    <property type="entry name" value="MFS general substrate transporter like domains"/>
    <property type="match status" value="1"/>
</dbReference>
<dbReference type="SUPFAM" id="SSF103473">
    <property type="entry name" value="MFS general substrate transporter"/>
    <property type="match status" value="1"/>
</dbReference>
<feature type="compositionally biased region" description="Polar residues" evidence="7">
    <location>
        <begin position="1"/>
        <end position="10"/>
    </location>
</feature>
<feature type="transmembrane region" description="Helical" evidence="8">
    <location>
        <begin position="569"/>
        <end position="587"/>
    </location>
</feature>
<comment type="caution">
    <text evidence="10">The sequence shown here is derived from an EMBL/GenBank/DDBJ whole genome shotgun (WGS) entry which is preliminary data.</text>
</comment>
<dbReference type="GO" id="GO:0015174">
    <property type="term" value="F:basic amino acid transmembrane transporter activity"/>
    <property type="evidence" value="ECO:0007669"/>
    <property type="project" value="TreeGrafter"/>
</dbReference>
<protein>
    <recommendedName>
        <fullName evidence="9">Major facilitator superfamily (MFS) profile domain-containing protein</fullName>
    </recommendedName>
</protein>
<dbReference type="GO" id="GO:0000329">
    <property type="term" value="C:fungal-type vacuole membrane"/>
    <property type="evidence" value="ECO:0007669"/>
    <property type="project" value="TreeGrafter"/>
</dbReference>
<reference evidence="10" key="1">
    <citation type="journal article" date="2021" name="Open Biol.">
        <title>Shared evolutionary footprints suggest mitochondrial oxidative damage underlies multiple complex I losses in fungi.</title>
        <authorList>
            <person name="Schikora-Tamarit M.A."/>
            <person name="Marcet-Houben M."/>
            <person name="Nosek J."/>
            <person name="Gabaldon T."/>
        </authorList>
    </citation>
    <scope>NUCLEOTIDE SEQUENCE</scope>
    <source>
        <strain evidence="10">CBS2887</strain>
    </source>
</reference>
<dbReference type="EMBL" id="JAEUBG010000470">
    <property type="protein sequence ID" value="KAH3688201.1"/>
    <property type="molecule type" value="Genomic_DNA"/>
</dbReference>
<evidence type="ECO:0000256" key="6">
    <source>
        <dbReference type="ARBA" id="ARBA00023136"/>
    </source>
</evidence>
<dbReference type="AlphaFoldDB" id="A0A9P8TR81"/>
<feature type="transmembrane region" description="Helical" evidence="8">
    <location>
        <begin position="448"/>
        <end position="477"/>
    </location>
</feature>
<feature type="transmembrane region" description="Helical" evidence="8">
    <location>
        <begin position="282"/>
        <end position="305"/>
    </location>
</feature>
<keyword evidence="11" id="KW-1185">Reference proteome</keyword>
<dbReference type="Proteomes" id="UP000774326">
    <property type="component" value="Unassembled WGS sequence"/>
</dbReference>
<proteinExistence type="inferred from homology"/>
<dbReference type="InterPro" id="IPR020846">
    <property type="entry name" value="MFS_dom"/>
</dbReference>
<comment type="subcellular location">
    <subcellularLocation>
        <location evidence="1">Endomembrane system</location>
        <topology evidence="1">Multi-pass membrane protein</topology>
    </subcellularLocation>
</comment>
<feature type="transmembrane region" description="Helical" evidence="8">
    <location>
        <begin position="361"/>
        <end position="380"/>
    </location>
</feature>
<feature type="transmembrane region" description="Helical" evidence="8">
    <location>
        <begin position="156"/>
        <end position="178"/>
    </location>
</feature>
<feature type="transmembrane region" description="Helical" evidence="8">
    <location>
        <begin position="317"/>
        <end position="340"/>
    </location>
</feature>
<sequence length="600" mass="65304">MSSSSTSQPHNGAEDSPLLPSQSKALIDPTFGSSGVIAKEIGEELQRDQDDIVEQLPTGYGSTADLEENPIEEDSVPVADLDLDSSKVATIIFSLLLGAFLAALDTTIVTTLLTTIASKINAVSRMQWIATSYFLSCSAFQPLYGKLSDIFGRRSLLLFSNITFALGCLICGIANSLWCISLGRFITGIGAGGLTMMGTITLSDLVPLRKRGIYQGLANVAFGLGAASGGLLGSVFESWFNWQAAFLFQVPVALLSALIIYKNLNLPRGSAGFGMEGSKWELLKHVDFLGSSLLVTSLLSFMVLISFIGKEIAVNGGYFWILTALTVLPLFAFGYVELYVAETPIIPVRLLALRTVLSSSLLNWFMSMSVFSYLFYLPVFWSSVTRLTPTEIGLRTISNFAGVSMGSFFAGIYMRSTGKYMKLSLWSGLLTVAGTFAVYNTTRKSSEWFQYLVLLAPGFGYASLLTVTLLALIAAVPQDHQAATTSIQYAFRATGSTVGISAASFIFQYYLSASLNEKLYSIPGVPFDKNEIAQIIENALQSSEYTWNGAPVIFRNEIIDSYDFSTHRALLFSFICSAIAWVVGWGMKEHHLHTGMNRKD</sequence>
<feature type="transmembrane region" description="Helical" evidence="8">
    <location>
        <begin position="91"/>
        <end position="114"/>
    </location>
</feature>
<evidence type="ECO:0000256" key="4">
    <source>
        <dbReference type="ARBA" id="ARBA00022692"/>
    </source>
</evidence>
<evidence type="ECO:0000256" key="2">
    <source>
        <dbReference type="ARBA" id="ARBA00008335"/>
    </source>
</evidence>
<organism evidence="10 11">
    <name type="scientific">Wickerhamomyces pijperi</name>
    <name type="common">Yeast</name>
    <name type="synonym">Pichia pijperi</name>
    <dbReference type="NCBI Taxonomy" id="599730"/>
    <lineage>
        <taxon>Eukaryota</taxon>
        <taxon>Fungi</taxon>
        <taxon>Dikarya</taxon>
        <taxon>Ascomycota</taxon>
        <taxon>Saccharomycotina</taxon>
        <taxon>Saccharomycetes</taxon>
        <taxon>Phaffomycetales</taxon>
        <taxon>Wickerhamomycetaceae</taxon>
        <taxon>Wickerhamomyces</taxon>
    </lineage>
</organism>
<name>A0A9P8TR81_WICPI</name>
<dbReference type="InterPro" id="IPR011701">
    <property type="entry name" value="MFS"/>
</dbReference>
<keyword evidence="5 8" id="KW-1133">Transmembrane helix</keyword>
<evidence type="ECO:0000256" key="7">
    <source>
        <dbReference type="SAM" id="MobiDB-lite"/>
    </source>
</evidence>
<keyword evidence="4 8" id="KW-0812">Transmembrane</keyword>
<dbReference type="PANTHER" id="PTHR23501:SF191">
    <property type="entry name" value="VACUOLAR BASIC AMINO ACID TRANSPORTER 4"/>
    <property type="match status" value="1"/>
</dbReference>
<dbReference type="PANTHER" id="PTHR23501">
    <property type="entry name" value="MAJOR FACILITATOR SUPERFAMILY"/>
    <property type="match status" value="1"/>
</dbReference>
<feature type="transmembrane region" description="Helical" evidence="8">
    <location>
        <begin position="217"/>
        <end position="236"/>
    </location>
</feature>
<feature type="transmembrane region" description="Helical" evidence="8">
    <location>
        <begin position="392"/>
        <end position="413"/>
    </location>
</feature>
<keyword evidence="3" id="KW-0813">Transport</keyword>
<evidence type="ECO:0000256" key="1">
    <source>
        <dbReference type="ARBA" id="ARBA00004127"/>
    </source>
</evidence>
<feature type="transmembrane region" description="Helical" evidence="8">
    <location>
        <begin position="489"/>
        <end position="511"/>
    </location>
</feature>